<keyword evidence="14" id="KW-1185">Reference proteome</keyword>
<dbReference type="EMBL" id="JBHSSW010000004">
    <property type="protein sequence ID" value="MFC6197249.1"/>
    <property type="molecule type" value="Genomic_DNA"/>
</dbReference>
<evidence type="ECO:0000256" key="10">
    <source>
        <dbReference type="ARBA" id="ARBA00023014"/>
    </source>
</evidence>
<dbReference type="SMART" id="SM00986">
    <property type="entry name" value="UDG"/>
    <property type="match status" value="1"/>
</dbReference>
<keyword evidence="13" id="KW-0326">Glycosidase</keyword>
<feature type="domain" description="Uracil-DNA glycosylase-like" evidence="12">
    <location>
        <begin position="98"/>
        <end position="251"/>
    </location>
</feature>
<keyword evidence="10" id="KW-0411">Iron-sulfur</keyword>
<dbReference type="InterPro" id="IPR036895">
    <property type="entry name" value="Uracil-DNA_glycosylase-like_sf"/>
</dbReference>
<proteinExistence type="inferred from homology"/>
<evidence type="ECO:0000256" key="2">
    <source>
        <dbReference type="ARBA" id="ARBA00006521"/>
    </source>
</evidence>
<dbReference type="PANTHER" id="PTHR33693">
    <property type="entry name" value="TYPE-5 URACIL-DNA GLYCOSYLASE"/>
    <property type="match status" value="1"/>
</dbReference>
<keyword evidence="7" id="KW-0227">DNA damage</keyword>
<dbReference type="InterPro" id="IPR005122">
    <property type="entry name" value="Uracil-DNA_glycosylase-like"/>
</dbReference>
<evidence type="ECO:0000256" key="6">
    <source>
        <dbReference type="ARBA" id="ARBA00022723"/>
    </source>
</evidence>
<evidence type="ECO:0000313" key="14">
    <source>
        <dbReference type="Proteomes" id="UP001596303"/>
    </source>
</evidence>
<dbReference type="SMART" id="SM00987">
    <property type="entry name" value="UreE_C"/>
    <property type="match status" value="1"/>
</dbReference>
<dbReference type="GO" id="GO:0004844">
    <property type="term" value="F:uracil DNA N-glycosylase activity"/>
    <property type="evidence" value="ECO:0007669"/>
    <property type="project" value="UniProtKB-EC"/>
</dbReference>
<keyword evidence="11" id="KW-0234">DNA repair</keyword>
<comment type="caution">
    <text evidence="13">The sequence shown here is derived from an EMBL/GenBank/DDBJ whole genome shotgun (WGS) entry which is preliminary data.</text>
</comment>
<evidence type="ECO:0000313" key="13">
    <source>
        <dbReference type="EMBL" id="MFC6197249.1"/>
    </source>
</evidence>
<keyword evidence="8 13" id="KW-0378">Hydrolase</keyword>
<protein>
    <recommendedName>
        <fullName evidence="4">Type-4 uracil-DNA glycosylase</fullName>
        <ecNumber evidence="3">3.2.2.27</ecNumber>
    </recommendedName>
</protein>
<keyword evidence="13" id="KW-0808">Transferase</keyword>
<evidence type="ECO:0000256" key="1">
    <source>
        <dbReference type="ARBA" id="ARBA00001400"/>
    </source>
</evidence>
<keyword evidence="5" id="KW-0004">4Fe-4S</keyword>
<keyword evidence="6" id="KW-0479">Metal-binding</keyword>
<evidence type="ECO:0000256" key="9">
    <source>
        <dbReference type="ARBA" id="ARBA00023004"/>
    </source>
</evidence>
<organism evidence="13 14">
    <name type="scientific">Ponticaulis profundi</name>
    <dbReference type="NCBI Taxonomy" id="2665222"/>
    <lineage>
        <taxon>Bacteria</taxon>
        <taxon>Pseudomonadati</taxon>
        <taxon>Pseudomonadota</taxon>
        <taxon>Alphaproteobacteria</taxon>
        <taxon>Hyphomonadales</taxon>
        <taxon>Hyphomonadaceae</taxon>
        <taxon>Ponticaulis</taxon>
    </lineage>
</organism>
<dbReference type="GO" id="GO:0016740">
    <property type="term" value="F:transferase activity"/>
    <property type="evidence" value="ECO:0007669"/>
    <property type="project" value="UniProtKB-KW"/>
</dbReference>
<dbReference type="Pfam" id="PF03167">
    <property type="entry name" value="UDG"/>
    <property type="match status" value="1"/>
</dbReference>
<comment type="catalytic activity">
    <reaction evidence="1">
        <text>Hydrolyzes single-stranded DNA or mismatched double-stranded DNA and polynucleotides, releasing free uracil.</text>
        <dbReference type="EC" id="3.2.2.27"/>
    </reaction>
</comment>
<evidence type="ECO:0000256" key="11">
    <source>
        <dbReference type="ARBA" id="ARBA00023204"/>
    </source>
</evidence>
<dbReference type="CDD" id="cd10030">
    <property type="entry name" value="UDG-F4_TTUDGA_SPO1dp_like"/>
    <property type="match status" value="1"/>
</dbReference>
<dbReference type="SUPFAM" id="SSF52141">
    <property type="entry name" value="Uracil-DNA glycosylase-like"/>
    <property type="match status" value="1"/>
</dbReference>
<dbReference type="InterPro" id="IPR005273">
    <property type="entry name" value="Ura-DNA_glyco_family4"/>
</dbReference>
<evidence type="ECO:0000256" key="5">
    <source>
        <dbReference type="ARBA" id="ARBA00022485"/>
    </source>
</evidence>
<evidence type="ECO:0000256" key="8">
    <source>
        <dbReference type="ARBA" id="ARBA00022801"/>
    </source>
</evidence>
<dbReference type="InterPro" id="IPR051536">
    <property type="entry name" value="UDG_Type-4/5"/>
</dbReference>
<comment type="similarity">
    <text evidence="2">Belongs to the uracil-DNA glycosylase (UDG) superfamily. Type 4 (UDGa) family.</text>
</comment>
<dbReference type="NCBIfam" id="TIGR00758">
    <property type="entry name" value="UDG_fam4"/>
    <property type="match status" value="1"/>
</dbReference>
<keyword evidence="9" id="KW-0408">Iron</keyword>
<dbReference type="Gene3D" id="3.40.470.10">
    <property type="entry name" value="Uracil-DNA glycosylase-like domain"/>
    <property type="match status" value="1"/>
</dbReference>
<sequence>MITSDHKTALDALTDWWEGAGVHVDRKEIEKLIRNANQAAPVTQLHGGGTTARKKAEPDHVAKAKALAGAADTLEALQDALTRFDGCELKMLAQHTVFADGAVDADVMVIGEGPGRDEDEQGIPFVGKAGHLLDRMLASIGLSRETNAYITNVNFWRPPGNRNPTDDELAMCRPFVDRHIALKKPKLIIVTGAVPAKALLDVNDGIMKLRGKKYDFMLPDSAQKVPLFPIFHPAYLLRRPAEKARAWQDLQQILLEMKKLGIAPDKRP</sequence>
<reference evidence="14" key="1">
    <citation type="journal article" date="2019" name="Int. J. Syst. Evol. Microbiol.">
        <title>The Global Catalogue of Microorganisms (GCM) 10K type strain sequencing project: providing services to taxonomists for standard genome sequencing and annotation.</title>
        <authorList>
            <consortium name="The Broad Institute Genomics Platform"/>
            <consortium name="The Broad Institute Genome Sequencing Center for Infectious Disease"/>
            <person name="Wu L."/>
            <person name="Ma J."/>
        </authorList>
    </citation>
    <scope>NUCLEOTIDE SEQUENCE [LARGE SCALE GENOMIC DNA]</scope>
    <source>
        <strain evidence="14">CGMCC-1.15741</strain>
    </source>
</reference>
<accession>A0ABW1S6W6</accession>
<evidence type="ECO:0000259" key="12">
    <source>
        <dbReference type="SMART" id="SM00986"/>
    </source>
</evidence>
<dbReference type="EC" id="3.2.2.27" evidence="3"/>
<evidence type="ECO:0000256" key="7">
    <source>
        <dbReference type="ARBA" id="ARBA00022763"/>
    </source>
</evidence>
<evidence type="ECO:0000256" key="4">
    <source>
        <dbReference type="ARBA" id="ARBA00019403"/>
    </source>
</evidence>
<gene>
    <name evidence="13" type="ORF">ACFQDM_04125</name>
</gene>
<dbReference type="PANTHER" id="PTHR33693:SF1">
    <property type="entry name" value="TYPE-4 URACIL-DNA GLYCOSYLASE"/>
    <property type="match status" value="1"/>
</dbReference>
<dbReference type="RefSeq" id="WP_377375861.1">
    <property type="nucleotide sequence ID" value="NZ_JBHSSW010000004.1"/>
</dbReference>
<evidence type="ECO:0000256" key="3">
    <source>
        <dbReference type="ARBA" id="ARBA00012030"/>
    </source>
</evidence>
<name>A0ABW1S6W6_9PROT</name>
<dbReference type="Proteomes" id="UP001596303">
    <property type="component" value="Unassembled WGS sequence"/>
</dbReference>